<keyword evidence="2" id="KW-0732">Signal</keyword>
<dbReference type="EMBL" id="JABWMJ010000002">
    <property type="protein sequence ID" value="NUZ05267.1"/>
    <property type="molecule type" value="Genomic_DNA"/>
</dbReference>
<evidence type="ECO:0000313" key="4">
    <source>
        <dbReference type="Proteomes" id="UP000529637"/>
    </source>
</evidence>
<reference evidence="3 4" key="1">
    <citation type="submission" date="2020-06" db="EMBL/GenBank/DDBJ databases">
        <title>Schlegella sp. ID0723 isolated from air conditioner.</title>
        <authorList>
            <person name="Kim D.Y."/>
            <person name="Kim D.-U."/>
        </authorList>
    </citation>
    <scope>NUCLEOTIDE SEQUENCE [LARGE SCALE GENOMIC DNA]</scope>
    <source>
        <strain evidence="3 4">ID0723</strain>
    </source>
</reference>
<protein>
    <submittedName>
        <fullName evidence="3">Methylamine utilization protein</fullName>
    </submittedName>
</protein>
<dbReference type="Proteomes" id="UP000529637">
    <property type="component" value="Unassembled WGS sequence"/>
</dbReference>
<dbReference type="InterPro" id="IPR034242">
    <property type="entry name" value="MauL"/>
</dbReference>
<organism evidence="3 4">
    <name type="scientific">Piscinibacter koreensis</name>
    <dbReference type="NCBI Taxonomy" id="2742824"/>
    <lineage>
        <taxon>Bacteria</taxon>
        <taxon>Pseudomonadati</taxon>
        <taxon>Pseudomonadota</taxon>
        <taxon>Betaproteobacteria</taxon>
        <taxon>Burkholderiales</taxon>
        <taxon>Sphaerotilaceae</taxon>
        <taxon>Piscinibacter</taxon>
    </lineage>
</organism>
<proteinExistence type="predicted"/>
<evidence type="ECO:0000256" key="2">
    <source>
        <dbReference type="SAM" id="SignalP"/>
    </source>
</evidence>
<dbReference type="RefSeq" id="WP_176066988.1">
    <property type="nucleotide sequence ID" value="NZ_JABWMJ010000002.1"/>
</dbReference>
<keyword evidence="4" id="KW-1185">Reference proteome</keyword>
<dbReference type="GO" id="GO:0042597">
    <property type="term" value="C:periplasmic space"/>
    <property type="evidence" value="ECO:0007669"/>
    <property type="project" value="UniProtKB-SubCell"/>
</dbReference>
<feature type="chain" id="PRO_5030889185" evidence="2">
    <location>
        <begin position="25"/>
        <end position="206"/>
    </location>
</feature>
<dbReference type="InterPro" id="IPR008972">
    <property type="entry name" value="Cupredoxin"/>
</dbReference>
<dbReference type="SUPFAM" id="SSF49503">
    <property type="entry name" value="Cupredoxins"/>
    <property type="match status" value="1"/>
</dbReference>
<evidence type="ECO:0000313" key="3">
    <source>
        <dbReference type="EMBL" id="NUZ05267.1"/>
    </source>
</evidence>
<sequence length="206" mass="21750">MPTRPLTLVLAAFLAASLSFAAHAATVNVVVNDAAGRPIPDAVVMLEPVTGTLPTRPLGTVEIAQIRRQFTPAVTVVTVGTPVTFPNQDTVRHHVYSFSPAKNFELKLYAGSPHAPVVFDKPGIAVLGCNIHDQMTAWVVVVDTPLHTRSSTAGRASIGSVPAGAYRLRAWHPGMPGQAEPTSTPISVAQADVEQRVQLNLAATPK</sequence>
<accession>A0A7Y6TVT2</accession>
<name>A0A7Y6TVT2_9BURK</name>
<dbReference type="Gene3D" id="2.60.40.420">
    <property type="entry name" value="Cupredoxins - blue copper proteins"/>
    <property type="match status" value="1"/>
</dbReference>
<gene>
    <name evidence="3" type="ORF">HQN59_05770</name>
</gene>
<dbReference type="AlphaFoldDB" id="A0A7Y6TVT2"/>
<dbReference type="CDD" id="cd04221">
    <property type="entry name" value="MauL"/>
    <property type="match status" value="1"/>
</dbReference>
<feature type="signal peptide" evidence="2">
    <location>
        <begin position="1"/>
        <end position="24"/>
    </location>
</feature>
<comment type="caution">
    <text evidence="3">The sequence shown here is derived from an EMBL/GenBank/DDBJ whole genome shotgun (WGS) entry which is preliminary data.</text>
</comment>
<evidence type="ECO:0000256" key="1">
    <source>
        <dbReference type="ARBA" id="ARBA00004418"/>
    </source>
</evidence>
<comment type="subcellular location">
    <subcellularLocation>
        <location evidence="1">Periplasm</location>
    </subcellularLocation>
</comment>